<dbReference type="InterPro" id="IPR051541">
    <property type="entry name" value="PTS_SugarTrans_NitroReg"/>
</dbReference>
<dbReference type="RefSeq" id="WP_119948672.1">
    <property type="nucleotide sequence ID" value="NZ_QZEZ01000001.1"/>
</dbReference>
<dbReference type="AlphaFoldDB" id="A0A3A3Z9I8"/>
<dbReference type="PANTHER" id="PTHR47738:SF3">
    <property type="entry name" value="PHOSPHOTRANSFERASE SYSTEM MANNITOL_FRUCTOSE-SPECIFIC IIA DOMAIN CONTAINING PROTEIN"/>
    <property type="match status" value="1"/>
</dbReference>
<gene>
    <name evidence="2" type="ORF">D5H78_01745</name>
</gene>
<accession>A0A3A3Z9I8</accession>
<dbReference type="EMBL" id="QZEZ01000001">
    <property type="protein sequence ID" value="RJK97746.1"/>
    <property type="molecule type" value="Genomic_DNA"/>
</dbReference>
<dbReference type="SUPFAM" id="SSF55804">
    <property type="entry name" value="Phoshotransferase/anion transport protein"/>
    <property type="match status" value="1"/>
</dbReference>
<dbReference type="OrthoDB" id="3192919at2"/>
<evidence type="ECO:0000313" key="2">
    <source>
        <dbReference type="EMBL" id="RJK97746.1"/>
    </source>
</evidence>
<keyword evidence="2" id="KW-0762">Sugar transport</keyword>
<reference evidence="2 3" key="1">
    <citation type="submission" date="2018-09" db="EMBL/GenBank/DDBJ databases">
        <title>YIM 75000 draft genome.</title>
        <authorList>
            <person name="Tang S."/>
            <person name="Feng Y."/>
        </authorList>
    </citation>
    <scope>NUCLEOTIDE SEQUENCE [LARGE SCALE GENOMIC DNA]</scope>
    <source>
        <strain evidence="2 3">YIM 75000</strain>
    </source>
</reference>
<organism evidence="2 3">
    <name type="scientific">Vallicoccus soli</name>
    <dbReference type="NCBI Taxonomy" id="2339232"/>
    <lineage>
        <taxon>Bacteria</taxon>
        <taxon>Bacillati</taxon>
        <taxon>Actinomycetota</taxon>
        <taxon>Actinomycetes</taxon>
        <taxon>Motilibacterales</taxon>
        <taxon>Vallicoccaceae</taxon>
        <taxon>Vallicoccus</taxon>
    </lineage>
</organism>
<sequence>MSSTAVVPELSVVRPRTATAPELLALMARRAHAAGWVGDGFEAALLAREVAFPTGLPTPVPVALPHADPEHVRRPGLGAALLDPPVAFGEMGTTGERTVAVRLALVLLVDDPAQQVPLLARLVGVLQRPDWADGLEDVHDAAGLAERLNGLLGAVPAP</sequence>
<keyword evidence="2" id="KW-0813">Transport</keyword>
<dbReference type="PROSITE" id="PS51094">
    <property type="entry name" value="PTS_EIIA_TYPE_2"/>
    <property type="match status" value="1"/>
</dbReference>
<comment type="caution">
    <text evidence="2">The sequence shown here is derived from an EMBL/GenBank/DDBJ whole genome shotgun (WGS) entry which is preliminary data.</text>
</comment>
<feature type="domain" description="PTS EIIA type-2" evidence="1">
    <location>
        <begin position="4"/>
        <end position="151"/>
    </location>
</feature>
<proteinExistence type="predicted"/>
<dbReference type="Gene3D" id="3.40.930.10">
    <property type="entry name" value="Mannitol-specific EII, Chain A"/>
    <property type="match status" value="1"/>
</dbReference>
<dbReference type="PANTHER" id="PTHR47738">
    <property type="entry name" value="PTS SYSTEM FRUCTOSE-LIKE EIIA COMPONENT-RELATED"/>
    <property type="match status" value="1"/>
</dbReference>
<evidence type="ECO:0000313" key="3">
    <source>
        <dbReference type="Proteomes" id="UP000265614"/>
    </source>
</evidence>
<dbReference type="InterPro" id="IPR016152">
    <property type="entry name" value="PTrfase/Anion_transptr"/>
</dbReference>
<dbReference type="Pfam" id="PF00359">
    <property type="entry name" value="PTS_EIIA_2"/>
    <property type="match status" value="1"/>
</dbReference>
<evidence type="ECO:0000259" key="1">
    <source>
        <dbReference type="PROSITE" id="PS51094"/>
    </source>
</evidence>
<keyword evidence="3" id="KW-1185">Reference proteome</keyword>
<name>A0A3A3Z9I8_9ACTN</name>
<dbReference type="Proteomes" id="UP000265614">
    <property type="component" value="Unassembled WGS sequence"/>
</dbReference>
<protein>
    <submittedName>
        <fullName evidence="2">PTS sugar transporter subunit IIA</fullName>
    </submittedName>
</protein>
<dbReference type="InterPro" id="IPR002178">
    <property type="entry name" value="PTS_EIIA_type-2_dom"/>
</dbReference>